<protein>
    <recommendedName>
        <fullName evidence="9">FAD-binding FR-type domain-containing protein</fullName>
    </recommendedName>
</protein>
<evidence type="ECO:0000256" key="5">
    <source>
        <dbReference type="ARBA" id="ARBA00023065"/>
    </source>
</evidence>
<dbReference type="InterPro" id="IPR017927">
    <property type="entry name" value="FAD-bd_FR_type"/>
</dbReference>
<name>A0AA40CD21_9PEZI</name>
<dbReference type="InterPro" id="IPR013112">
    <property type="entry name" value="FAD-bd_8"/>
</dbReference>
<keyword evidence="2" id="KW-0813">Transport</keyword>
<feature type="transmembrane region" description="Helical" evidence="8">
    <location>
        <begin position="464"/>
        <end position="485"/>
    </location>
</feature>
<keyword evidence="3 8" id="KW-0812">Transmembrane</keyword>
<feature type="transmembrane region" description="Helical" evidence="8">
    <location>
        <begin position="158"/>
        <end position="180"/>
    </location>
</feature>
<feature type="non-terminal residue" evidence="10">
    <location>
        <position position="1"/>
    </location>
</feature>
<evidence type="ECO:0000256" key="4">
    <source>
        <dbReference type="ARBA" id="ARBA00022989"/>
    </source>
</evidence>
<evidence type="ECO:0000256" key="1">
    <source>
        <dbReference type="ARBA" id="ARBA00004141"/>
    </source>
</evidence>
<feature type="domain" description="FAD-binding FR-type" evidence="9">
    <location>
        <begin position="296"/>
        <end position="456"/>
    </location>
</feature>
<dbReference type="Pfam" id="PF01794">
    <property type="entry name" value="Ferric_reduct"/>
    <property type="match status" value="1"/>
</dbReference>
<dbReference type="GO" id="GO:0006826">
    <property type="term" value="P:iron ion transport"/>
    <property type="evidence" value="ECO:0007669"/>
    <property type="project" value="TreeGrafter"/>
</dbReference>
<keyword evidence="4 8" id="KW-1133">Transmembrane helix</keyword>
<gene>
    <name evidence="10" type="ORF">B0T14DRAFT_408006</name>
</gene>
<dbReference type="EMBL" id="JAULSU010000001">
    <property type="protein sequence ID" value="KAK0632948.1"/>
    <property type="molecule type" value="Genomic_DNA"/>
</dbReference>
<dbReference type="SUPFAM" id="SSF52343">
    <property type="entry name" value="Ferredoxin reductase-like, C-terminal NADP-linked domain"/>
    <property type="match status" value="1"/>
</dbReference>
<dbReference type="InterPro" id="IPR051410">
    <property type="entry name" value="Ferric/Cupric_Reductase"/>
</dbReference>
<dbReference type="Gene3D" id="3.40.50.80">
    <property type="entry name" value="Nucleotide-binding domain of ferredoxin-NADP reductase (FNR) module"/>
    <property type="match status" value="1"/>
</dbReference>
<dbReference type="GO" id="GO:0000293">
    <property type="term" value="F:ferric-chelate reductase activity"/>
    <property type="evidence" value="ECO:0007669"/>
    <property type="project" value="TreeGrafter"/>
</dbReference>
<comment type="caution">
    <text evidence="10">The sequence shown here is derived from an EMBL/GenBank/DDBJ whole genome shotgun (WGS) entry which is preliminary data.</text>
</comment>
<feature type="transmembrane region" description="Helical" evidence="8">
    <location>
        <begin position="20"/>
        <end position="40"/>
    </location>
</feature>
<keyword evidence="5" id="KW-0406">Ion transport</keyword>
<dbReference type="PANTHER" id="PTHR32361">
    <property type="entry name" value="FERRIC/CUPRIC REDUCTASE TRANSMEMBRANE COMPONENT"/>
    <property type="match status" value="1"/>
</dbReference>
<dbReference type="Proteomes" id="UP001175000">
    <property type="component" value="Unassembled WGS sequence"/>
</dbReference>
<evidence type="ECO:0000256" key="8">
    <source>
        <dbReference type="SAM" id="Phobius"/>
    </source>
</evidence>
<dbReference type="GO" id="GO:0005886">
    <property type="term" value="C:plasma membrane"/>
    <property type="evidence" value="ECO:0007669"/>
    <property type="project" value="TreeGrafter"/>
</dbReference>
<sequence>PEKLRYIRELIAAIFEARKIVASYNLVVVVLILLIAALHWRQRRSDLSKWRQRVAATADVEGEASSSSSSTIQGTLTPPDAAKVLDMERLPLLERKPARRAATSHISSTVSSWLAYQPPPLPLINRSLPSNGTSLFVTCWVALNVFFHFYRLPLRWDFFFVFADRAGLIFIVNLPLLYLLAAKNQPLRWLTGHSYEALNIFHRRVGELMCLEAAIHFPSMVLWEFVIAPDWIRELTAPKEYWTHPIILFGIAAFVSYELLYFTSLGSFRQRWYELFLATHAFLQAAALVFLYFHYPTSRLFVVLSLLIFLVDRFVWRFWLRRSHVTADLRILDDGETFLVSVDWDIPPLPQARPWWKPSFLQRHSVVYGWQPTDHVFLTVPALGRSFDLQAHPFTIASAAPGTVTEAPDRPAPTHAWLSLLVRVHDGFTAELLRYANAHERVPAILDGPYGSSHALEMLRASGCAILVAGGSGIAVTFPLVWALLHDGREGAAGSEAVNSGEVKEAGRRQQVRMLWVAHSRSHQSWIPEQQLDELIARGLDLVIPQPTAEAGRPDVTGLVGGWIEDAVVDGRDVGVVVSGPDGLNRSVRNVCAGAISTGAEVRVCVEKFGW</sequence>
<dbReference type="GO" id="GO:0006879">
    <property type="term" value="P:intracellular iron ion homeostasis"/>
    <property type="evidence" value="ECO:0007669"/>
    <property type="project" value="TreeGrafter"/>
</dbReference>
<evidence type="ECO:0000256" key="7">
    <source>
        <dbReference type="ARBA" id="ARBA00023180"/>
    </source>
</evidence>
<dbReference type="InterPro" id="IPR039261">
    <property type="entry name" value="FNR_nucleotide-bd"/>
</dbReference>
<evidence type="ECO:0000256" key="2">
    <source>
        <dbReference type="ARBA" id="ARBA00022448"/>
    </source>
</evidence>
<comment type="subcellular location">
    <subcellularLocation>
        <location evidence="1">Membrane</location>
        <topology evidence="1">Multi-pass membrane protein</topology>
    </subcellularLocation>
</comment>
<feature type="transmembrane region" description="Helical" evidence="8">
    <location>
        <begin position="133"/>
        <end position="152"/>
    </location>
</feature>
<keyword evidence="7" id="KW-0325">Glycoprotein</keyword>
<feature type="transmembrane region" description="Helical" evidence="8">
    <location>
        <begin position="241"/>
        <end position="260"/>
    </location>
</feature>
<keyword evidence="6 8" id="KW-0472">Membrane</keyword>
<evidence type="ECO:0000256" key="6">
    <source>
        <dbReference type="ARBA" id="ARBA00023136"/>
    </source>
</evidence>
<evidence type="ECO:0000313" key="11">
    <source>
        <dbReference type="Proteomes" id="UP001175000"/>
    </source>
</evidence>
<keyword evidence="11" id="KW-1185">Reference proteome</keyword>
<evidence type="ECO:0000256" key="3">
    <source>
        <dbReference type="ARBA" id="ARBA00022692"/>
    </source>
</evidence>
<feature type="non-terminal residue" evidence="10">
    <location>
        <position position="611"/>
    </location>
</feature>
<dbReference type="SFLD" id="SFLDS00052">
    <property type="entry name" value="Ferric_Reductase_Domain"/>
    <property type="match status" value="1"/>
</dbReference>
<dbReference type="CDD" id="cd06186">
    <property type="entry name" value="NOX_Duox_like_FAD_NADP"/>
    <property type="match status" value="1"/>
</dbReference>
<dbReference type="GO" id="GO:0015677">
    <property type="term" value="P:copper ion import"/>
    <property type="evidence" value="ECO:0007669"/>
    <property type="project" value="TreeGrafter"/>
</dbReference>
<dbReference type="PROSITE" id="PS51384">
    <property type="entry name" value="FAD_FR"/>
    <property type="match status" value="1"/>
</dbReference>
<dbReference type="Pfam" id="PF08022">
    <property type="entry name" value="FAD_binding_8"/>
    <property type="match status" value="1"/>
</dbReference>
<feature type="transmembrane region" description="Helical" evidence="8">
    <location>
        <begin position="300"/>
        <end position="320"/>
    </location>
</feature>
<dbReference type="PANTHER" id="PTHR32361:SF9">
    <property type="entry name" value="FERRIC REDUCTASE TRANSMEMBRANE COMPONENT 3-RELATED"/>
    <property type="match status" value="1"/>
</dbReference>
<evidence type="ECO:0000313" key="10">
    <source>
        <dbReference type="EMBL" id="KAK0632948.1"/>
    </source>
</evidence>
<dbReference type="AlphaFoldDB" id="A0AA40CD21"/>
<accession>A0AA40CD21</accession>
<reference evidence="10" key="1">
    <citation type="submission" date="2023-06" db="EMBL/GenBank/DDBJ databases">
        <title>Genome-scale phylogeny and comparative genomics of the fungal order Sordariales.</title>
        <authorList>
            <consortium name="Lawrence Berkeley National Laboratory"/>
            <person name="Hensen N."/>
            <person name="Bonometti L."/>
            <person name="Westerberg I."/>
            <person name="Brannstrom I.O."/>
            <person name="Guillou S."/>
            <person name="Cros-Aarteil S."/>
            <person name="Calhoun S."/>
            <person name="Haridas S."/>
            <person name="Kuo A."/>
            <person name="Mondo S."/>
            <person name="Pangilinan J."/>
            <person name="Riley R."/>
            <person name="Labutti K."/>
            <person name="Andreopoulos B."/>
            <person name="Lipzen A."/>
            <person name="Chen C."/>
            <person name="Yanf M."/>
            <person name="Daum C."/>
            <person name="Ng V."/>
            <person name="Clum A."/>
            <person name="Steindorff A."/>
            <person name="Ohm R."/>
            <person name="Martin F."/>
            <person name="Silar P."/>
            <person name="Natvig D."/>
            <person name="Lalanne C."/>
            <person name="Gautier V."/>
            <person name="Ament-Velasquez S.L."/>
            <person name="Kruys A."/>
            <person name="Hutchinson M.I."/>
            <person name="Powell A.J."/>
            <person name="Barry K."/>
            <person name="Miller A.N."/>
            <person name="Grigoriev I.V."/>
            <person name="Debuchy R."/>
            <person name="Gladieux P."/>
            <person name="Thoren M.H."/>
            <person name="Johannesson H."/>
        </authorList>
    </citation>
    <scope>NUCLEOTIDE SEQUENCE</scope>
    <source>
        <strain evidence="10">CBS 606.72</strain>
    </source>
</reference>
<feature type="transmembrane region" description="Helical" evidence="8">
    <location>
        <begin position="272"/>
        <end position="294"/>
    </location>
</feature>
<organism evidence="10 11">
    <name type="scientific">Immersiella caudata</name>
    <dbReference type="NCBI Taxonomy" id="314043"/>
    <lineage>
        <taxon>Eukaryota</taxon>
        <taxon>Fungi</taxon>
        <taxon>Dikarya</taxon>
        <taxon>Ascomycota</taxon>
        <taxon>Pezizomycotina</taxon>
        <taxon>Sordariomycetes</taxon>
        <taxon>Sordariomycetidae</taxon>
        <taxon>Sordariales</taxon>
        <taxon>Lasiosphaeriaceae</taxon>
        <taxon>Immersiella</taxon>
    </lineage>
</organism>
<evidence type="ECO:0000259" key="9">
    <source>
        <dbReference type="PROSITE" id="PS51384"/>
    </source>
</evidence>
<proteinExistence type="predicted"/>
<dbReference type="SFLD" id="SFLDG01168">
    <property type="entry name" value="Ferric_reductase_subgroup_(FRE"/>
    <property type="match status" value="1"/>
</dbReference>
<dbReference type="InterPro" id="IPR013130">
    <property type="entry name" value="Fe3_Rdtase_TM_dom"/>
</dbReference>